<dbReference type="EMBL" id="VMNW02000107">
    <property type="protein sequence ID" value="KAA9151068.1"/>
    <property type="molecule type" value="Genomic_DNA"/>
</dbReference>
<proteinExistence type="inferred from homology"/>
<dbReference type="PANTHER" id="PTHR43802:SF1">
    <property type="entry name" value="IP11341P-RELATED"/>
    <property type="match status" value="1"/>
</dbReference>
<comment type="caution">
    <text evidence="2">The sequence shown here is derived from an EMBL/GenBank/DDBJ whole genome shotgun (WGS) entry which is preliminary data.</text>
</comment>
<gene>
    <name evidence="2" type="ORF">FPZ12_039840</name>
</gene>
<organism evidence="2 3">
    <name type="scientific">Amycolatopsis acidicola</name>
    <dbReference type="NCBI Taxonomy" id="2596893"/>
    <lineage>
        <taxon>Bacteria</taxon>
        <taxon>Bacillati</taxon>
        <taxon>Actinomycetota</taxon>
        <taxon>Actinomycetes</taxon>
        <taxon>Pseudonocardiales</taxon>
        <taxon>Pseudonocardiaceae</taxon>
        <taxon>Amycolatopsis</taxon>
    </lineage>
</organism>
<evidence type="ECO:0000313" key="2">
    <source>
        <dbReference type="EMBL" id="KAA9151068.1"/>
    </source>
</evidence>
<dbReference type="Pfam" id="PF00378">
    <property type="entry name" value="ECH_1"/>
    <property type="match status" value="1"/>
</dbReference>
<dbReference type="Gene3D" id="3.90.226.10">
    <property type="entry name" value="2-enoyl-CoA Hydratase, Chain A, domain 1"/>
    <property type="match status" value="1"/>
</dbReference>
<name>A0A5N0UQS9_9PSEU</name>
<comment type="similarity">
    <text evidence="1">Belongs to the enoyl-CoA hydratase/isomerase family.</text>
</comment>
<protein>
    <submittedName>
        <fullName evidence="2">Enoyl-CoA hydratase</fullName>
    </submittedName>
</protein>
<dbReference type="AlphaFoldDB" id="A0A5N0UQS9"/>
<keyword evidence="3" id="KW-1185">Reference proteome</keyword>
<dbReference type="SUPFAM" id="SSF52096">
    <property type="entry name" value="ClpP/crotonase"/>
    <property type="match status" value="1"/>
</dbReference>
<dbReference type="Proteomes" id="UP000319769">
    <property type="component" value="Unassembled WGS sequence"/>
</dbReference>
<dbReference type="RefSeq" id="WP_144756413.1">
    <property type="nucleotide sequence ID" value="NZ_VMNW02000107.1"/>
</dbReference>
<dbReference type="PANTHER" id="PTHR43802">
    <property type="entry name" value="ENOYL-COA HYDRATASE"/>
    <property type="match status" value="1"/>
</dbReference>
<dbReference type="OrthoDB" id="9807606at2"/>
<accession>A0A5N0UQS9</accession>
<dbReference type="CDD" id="cd06558">
    <property type="entry name" value="crotonase-like"/>
    <property type="match status" value="1"/>
</dbReference>
<dbReference type="GO" id="GO:0003824">
    <property type="term" value="F:catalytic activity"/>
    <property type="evidence" value="ECO:0007669"/>
    <property type="project" value="UniProtKB-ARBA"/>
</dbReference>
<reference evidence="2" key="1">
    <citation type="submission" date="2019-09" db="EMBL/GenBank/DDBJ databases">
        <authorList>
            <person name="Teo W.F.A."/>
            <person name="Duangmal K."/>
        </authorList>
    </citation>
    <scope>NUCLEOTIDE SEQUENCE [LARGE SCALE GENOMIC DNA]</scope>
    <source>
        <strain evidence="2">K81G1</strain>
    </source>
</reference>
<evidence type="ECO:0000313" key="3">
    <source>
        <dbReference type="Proteomes" id="UP000319769"/>
    </source>
</evidence>
<dbReference type="InterPro" id="IPR001753">
    <property type="entry name" value="Enoyl-CoA_hydra/iso"/>
</dbReference>
<evidence type="ECO:0000256" key="1">
    <source>
        <dbReference type="ARBA" id="ARBA00005254"/>
    </source>
</evidence>
<dbReference type="NCBIfam" id="NF006140">
    <property type="entry name" value="PRK08290.1"/>
    <property type="match status" value="1"/>
</dbReference>
<dbReference type="InterPro" id="IPR029045">
    <property type="entry name" value="ClpP/crotonase-like_dom_sf"/>
</dbReference>
<sequence length="261" mass="28815">MEHIRYEVDGKIATITLDRPQVANAQNAALLDELDQAWTQAATNEDVVVIVLRGEGKHFSAGHDLSDRWPSPREISLEWIYQNEARRYLEYTLRWRNVPKPSIAAVQGRCIAGGLMLCWPCDLIVAAEDALFSDPVAMMGIGGVEYHGHTWELGARKAKEILFTGRPVTAAEAEQAGMVNRVVPRDRLDAEVAELAGRIAAMPPFGLRQAKRAVNQTLDVQGFYAAIQSVFDVHQTGHGNALSVTGYPILAKLDEMKAKLE</sequence>